<dbReference type="GO" id="GO:0005524">
    <property type="term" value="F:ATP binding"/>
    <property type="evidence" value="ECO:0007669"/>
    <property type="project" value="UniProtKB-KW"/>
</dbReference>
<feature type="coiled-coil region" evidence="9">
    <location>
        <begin position="31"/>
        <end position="74"/>
    </location>
</feature>
<comment type="catalytic activity">
    <reaction evidence="1">
        <text>ATP + protein L-histidine = ADP + protein N-phospho-L-histidine.</text>
        <dbReference type="EC" id="2.7.13.3"/>
    </reaction>
</comment>
<dbReference type="Gene3D" id="1.20.5.1930">
    <property type="match status" value="1"/>
</dbReference>
<dbReference type="RefSeq" id="WP_090258822.1">
    <property type="nucleotide sequence ID" value="NZ_FOIR01000002.1"/>
</dbReference>
<dbReference type="PROSITE" id="PS50109">
    <property type="entry name" value="HIS_KIN"/>
    <property type="match status" value="1"/>
</dbReference>
<dbReference type="SUPFAM" id="SSF55874">
    <property type="entry name" value="ATPase domain of HSP90 chaperone/DNA topoisomerase II/histidine kinase"/>
    <property type="match status" value="1"/>
</dbReference>
<dbReference type="CDD" id="cd16917">
    <property type="entry name" value="HATPase_UhpB-NarQ-NarX-like"/>
    <property type="match status" value="1"/>
</dbReference>
<evidence type="ECO:0000313" key="13">
    <source>
        <dbReference type="Proteomes" id="UP000199437"/>
    </source>
</evidence>
<keyword evidence="3" id="KW-0597">Phosphoprotein</keyword>
<evidence type="ECO:0000256" key="9">
    <source>
        <dbReference type="SAM" id="Coils"/>
    </source>
</evidence>
<evidence type="ECO:0000256" key="4">
    <source>
        <dbReference type="ARBA" id="ARBA00022679"/>
    </source>
</evidence>
<keyword evidence="4" id="KW-0808">Transferase</keyword>
<evidence type="ECO:0000256" key="7">
    <source>
        <dbReference type="ARBA" id="ARBA00022840"/>
    </source>
</evidence>
<dbReference type="PANTHER" id="PTHR24421:SF10">
    <property type="entry name" value="NITRATE_NITRITE SENSOR PROTEIN NARQ"/>
    <property type="match status" value="1"/>
</dbReference>
<dbReference type="InterPro" id="IPR003594">
    <property type="entry name" value="HATPase_dom"/>
</dbReference>
<dbReference type="EMBL" id="FOIR01000002">
    <property type="protein sequence ID" value="SEW27377.1"/>
    <property type="molecule type" value="Genomic_DNA"/>
</dbReference>
<dbReference type="GO" id="GO:0016020">
    <property type="term" value="C:membrane"/>
    <property type="evidence" value="ECO:0007669"/>
    <property type="project" value="InterPro"/>
</dbReference>
<dbReference type="InterPro" id="IPR011712">
    <property type="entry name" value="Sig_transdc_His_kin_sub3_dim/P"/>
</dbReference>
<dbReference type="Proteomes" id="UP000199437">
    <property type="component" value="Unassembled WGS sequence"/>
</dbReference>
<dbReference type="STRING" id="1267423.SAMN05216290_2403"/>
<dbReference type="GO" id="GO:0000155">
    <property type="term" value="F:phosphorelay sensor kinase activity"/>
    <property type="evidence" value="ECO:0007669"/>
    <property type="project" value="InterPro"/>
</dbReference>
<reference evidence="13" key="1">
    <citation type="submission" date="2016-10" db="EMBL/GenBank/DDBJ databases">
        <authorList>
            <person name="Varghese N."/>
            <person name="Submissions S."/>
        </authorList>
    </citation>
    <scope>NUCLEOTIDE SEQUENCE [LARGE SCALE GENOMIC DNA]</scope>
    <source>
        <strain evidence="13">CGMCC 1.12402</strain>
    </source>
</reference>
<keyword evidence="10" id="KW-0472">Membrane</keyword>
<keyword evidence="8" id="KW-0902">Two-component regulatory system</keyword>
<name>A0A1I0QK15_9BACT</name>
<feature type="domain" description="Histidine kinase" evidence="11">
    <location>
        <begin position="70"/>
        <end position="260"/>
    </location>
</feature>
<keyword evidence="10" id="KW-0812">Transmembrane</keyword>
<accession>A0A1I0QK15</accession>
<dbReference type="EC" id="2.7.13.3" evidence="2"/>
<organism evidence="12 13">
    <name type="scientific">Roseivirga pacifica</name>
    <dbReference type="NCBI Taxonomy" id="1267423"/>
    <lineage>
        <taxon>Bacteria</taxon>
        <taxon>Pseudomonadati</taxon>
        <taxon>Bacteroidota</taxon>
        <taxon>Cytophagia</taxon>
        <taxon>Cytophagales</taxon>
        <taxon>Roseivirgaceae</taxon>
        <taxon>Roseivirga</taxon>
    </lineage>
</organism>
<dbReference type="InterPro" id="IPR005467">
    <property type="entry name" value="His_kinase_dom"/>
</dbReference>
<proteinExistence type="predicted"/>
<dbReference type="InterPro" id="IPR036890">
    <property type="entry name" value="HATPase_C_sf"/>
</dbReference>
<dbReference type="GeneID" id="99987103"/>
<dbReference type="AlphaFoldDB" id="A0A1I0QK15"/>
<dbReference type="Pfam" id="PF07730">
    <property type="entry name" value="HisKA_3"/>
    <property type="match status" value="1"/>
</dbReference>
<evidence type="ECO:0000259" key="11">
    <source>
        <dbReference type="PROSITE" id="PS50109"/>
    </source>
</evidence>
<gene>
    <name evidence="12" type="ORF">SAMN05216290_2403</name>
</gene>
<keyword evidence="6 12" id="KW-0418">Kinase</keyword>
<keyword evidence="5" id="KW-0547">Nucleotide-binding</keyword>
<keyword evidence="13" id="KW-1185">Reference proteome</keyword>
<evidence type="ECO:0000256" key="6">
    <source>
        <dbReference type="ARBA" id="ARBA00022777"/>
    </source>
</evidence>
<dbReference type="OrthoDB" id="9760839at2"/>
<evidence type="ECO:0000256" key="3">
    <source>
        <dbReference type="ARBA" id="ARBA00022553"/>
    </source>
</evidence>
<sequence length="260" mass="29040">MDGPGVTADINAVIIGMVGMFFLTIVIIVFVVIYQRKLIAQERKHKKAEEEHQLELLQATLESQENERDRIGRELHDGVGVLLTTARMYLRHNIEEEAEQNNGINKQVDAMLGETIESVRRVSADLRPVVLETLGLAEAIGELVRHIGKASSVDIQFEHSYDYPLSQKHELSVYRVVQELLTNGLRHAEASAINMDLNAQPHLFSLTYSDNGKGISSSDIVKKGLGLKNMESRVNALKGKLKITNPEEGGVMIHIQIDRQ</sequence>
<dbReference type="Pfam" id="PF02518">
    <property type="entry name" value="HATPase_c"/>
    <property type="match status" value="1"/>
</dbReference>
<dbReference type="InterPro" id="IPR050482">
    <property type="entry name" value="Sensor_HK_TwoCompSys"/>
</dbReference>
<dbReference type="PANTHER" id="PTHR24421">
    <property type="entry name" value="NITRATE/NITRITE SENSOR PROTEIN NARX-RELATED"/>
    <property type="match status" value="1"/>
</dbReference>
<keyword evidence="7" id="KW-0067">ATP-binding</keyword>
<evidence type="ECO:0000256" key="8">
    <source>
        <dbReference type="ARBA" id="ARBA00023012"/>
    </source>
</evidence>
<keyword evidence="10" id="KW-1133">Transmembrane helix</keyword>
<feature type="transmembrane region" description="Helical" evidence="10">
    <location>
        <begin position="12"/>
        <end position="34"/>
    </location>
</feature>
<evidence type="ECO:0000256" key="2">
    <source>
        <dbReference type="ARBA" id="ARBA00012438"/>
    </source>
</evidence>
<dbReference type="GO" id="GO:0046983">
    <property type="term" value="F:protein dimerization activity"/>
    <property type="evidence" value="ECO:0007669"/>
    <property type="project" value="InterPro"/>
</dbReference>
<evidence type="ECO:0000256" key="1">
    <source>
        <dbReference type="ARBA" id="ARBA00000085"/>
    </source>
</evidence>
<dbReference type="Gene3D" id="3.30.565.10">
    <property type="entry name" value="Histidine kinase-like ATPase, C-terminal domain"/>
    <property type="match status" value="1"/>
</dbReference>
<evidence type="ECO:0000256" key="10">
    <source>
        <dbReference type="SAM" id="Phobius"/>
    </source>
</evidence>
<keyword evidence="9" id="KW-0175">Coiled coil</keyword>
<evidence type="ECO:0000313" key="12">
    <source>
        <dbReference type="EMBL" id="SEW27377.1"/>
    </source>
</evidence>
<evidence type="ECO:0000256" key="5">
    <source>
        <dbReference type="ARBA" id="ARBA00022741"/>
    </source>
</evidence>
<protein>
    <recommendedName>
        <fullName evidence="2">histidine kinase</fullName>
        <ecNumber evidence="2">2.7.13.3</ecNumber>
    </recommendedName>
</protein>